<gene>
    <name evidence="1" type="ORF">SLEP1_g29197</name>
</gene>
<dbReference type="AlphaFoldDB" id="A0AAV5K4P6"/>
<sequence>MSGFSTGKTGCHKRLNRKPLANCSRAKQETLEEDYEYRTFLAQQAILNPPSTEENVCNDPNPDADPDYMIFLQSLKKDHKNINRGHSGGKDCTLDCSFEKDDGRSGASSTSEKDVDYPYWWCLEEEIGSHHSQFREKLMEILSLPYDEREYQLLWKNISNRKPKQRRRELRGREVSYSGAYGKSYLDYYPAVKEKLQNEKNRHKALNLLRGFFFWLKVKLGELNIKLNETLSEKIGMVK</sequence>
<dbReference type="EMBL" id="BPVZ01000051">
    <property type="protein sequence ID" value="GKV18872.1"/>
    <property type="molecule type" value="Genomic_DNA"/>
</dbReference>
<organism evidence="1 2">
    <name type="scientific">Rubroshorea leprosula</name>
    <dbReference type="NCBI Taxonomy" id="152421"/>
    <lineage>
        <taxon>Eukaryota</taxon>
        <taxon>Viridiplantae</taxon>
        <taxon>Streptophyta</taxon>
        <taxon>Embryophyta</taxon>
        <taxon>Tracheophyta</taxon>
        <taxon>Spermatophyta</taxon>
        <taxon>Magnoliopsida</taxon>
        <taxon>eudicotyledons</taxon>
        <taxon>Gunneridae</taxon>
        <taxon>Pentapetalae</taxon>
        <taxon>rosids</taxon>
        <taxon>malvids</taxon>
        <taxon>Malvales</taxon>
        <taxon>Dipterocarpaceae</taxon>
        <taxon>Rubroshorea</taxon>
    </lineage>
</organism>
<reference evidence="1 2" key="1">
    <citation type="journal article" date="2021" name="Commun. Biol.">
        <title>The genome of Shorea leprosula (Dipterocarpaceae) highlights the ecological relevance of drought in aseasonal tropical rainforests.</title>
        <authorList>
            <person name="Ng K.K.S."/>
            <person name="Kobayashi M.J."/>
            <person name="Fawcett J.A."/>
            <person name="Hatakeyama M."/>
            <person name="Paape T."/>
            <person name="Ng C.H."/>
            <person name="Ang C.C."/>
            <person name="Tnah L.H."/>
            <person name="Lee C.T."/>
            <person name="Nishiyama T."/>
            <person name="Sese J."/>
            <person name="O'Brien M.J."/>
            <person name="Copetti D."/>
            <person name="Mohd Noor M.I."/>
            <person name="Ong R.C."/>
            <person name="Putra M."/>
            <person name="Sireger I.Z."/>
            <person name="Indrioko S."/>
            <person name="Kosugi Y."/>
            <person name="Izuno A."/>
            <person name="Isagi Y."/>
            <person name="Lee S.L."/>
            <person name="Shimizu K.K."/>
        </authorList>
    </citation>
    <scope>NUCLEOTIDE SEQUENCE [LARGE SCALE GENOMIC DNA]</scope>
    <source>
        <strain evidence="1">214</strain>
    </source>
</reference>
<proteinExistence type="predicted"/>
<evidence type="ECO:0000313" key="1">
    <source>
        <dbReference type="EMBL" id="GKV18872.1"/>
    </source>
</evidence>
<dbReference type="Proteomes" id="UP001054252">
    <property type="component" value="Unassembled WGS sequence"/>
</dbReference>
<keyword evidence="2" id="KW-1185">Reference proteome</keyword>
<protein>
    <submittedName>
        <fullName evidence="1">Uncharacterized protein</fullName>
    </submittedName>
</protein>
<comment type="caution">
    <text evidence="1">The sequence shown here is derived from an EMBL/GenBank/DDBJ whole genome shotgun (WGS) entry which is preliminary data.</text>
</comment>
<dbReference type="PANTHER" id="PTHR34194:SF2">
    <property type="entry name" value="F14J8.16 PROTEIN"/>
    <property type="match status" value="1"/>
</dbReference>
<name>A0AAV5K4P6_9ROSI</name>
<dbReference type="PANTHER" id="PTHR34194">
    <property type="entry name" value="F14J8.16 PROTEIN"/>
    <property type="match status" value="1"/>
</dbReference>
<evidence type="ECO:0000313" key="2">
    <source>
        <dbReference type="Proteomes" id="UP001054252"/>
    </source>
</evidence>
<accession>A0AAV5K4P6</accession>